<dbReference type="Pfam" id="PF00440">
    <property type="entry name" value="TetR_N"/>
    <property type="match status" value="1"/>
</dbReference>
<dbReference type="Proteomes" id="UP000217676">
    <property type="component" value="Chromosome"/>
</dbReference>
<dbReference type="AlphaFoldDB" id="A0A169PDN7"/>
<gene>
    <name evidence="6" type="ORF">SLA_6542</name>
</gene>
<keyword evidence="7" id="KW-1185">Reference proteome</keyword>
<evidence type="ECO:0000313" key="7">
    <source>
        <dbReference type="Proteomes" id="UP000217676"/>
    </source>
</evidence>
<dbReference type="InterPro" id="IPR036271">
    <property type="entry name" value="Tet_transcr_reg_TetR-rel_C_sf"/>
</dbReference>
<dbReference type="GO" id="GO:0003700">
    <property type="term" value="F:DNA-binding transcription factor activity"/>
    <property type="evidence" value="ECO:0007669"/>
    <property type="project" value="TreeGrafter"/>
</dbReference>
<evidence type="ECO:0000313" key="6">
    <source>
        <dbReference type="EMBL" id="BAU87408.1"/>
    </source>
</evidence>
<dbReference type="PANTHER" id="PTHR30055">
    <property type="entry name" value="HTH-TYPE TRANSCRIPTIONAL REGULATOR RUTR"/>
    <property type="match status" value="1"/>
</dbReference>
<sequence>MRADARRNYERLLAEARRAFDEHGIHTSLDDIAKQAGLGNATLYRHFPTREALLETVLRDSIAELGSTAQELFAAESPGDALATWVRAAVAHATTYRGLVTALMHSLKDETSELNEACTSMQSSGQQLLERAQRAREVRADLSPTQLFALIAAAAWTRENAPDEADQVLTVLVDGLWPPHH</sequence>
<dbReference type="GO" id="GO:0000976">
    <property type="term" value="F:transcription cis-regulatory region binding"/>
    <property type="evidence" value="ECO:0007669"/>
    <property type="project" value="TreeGrafter"/>
</dbReference>
<proteinExistence type="predicted"/>
<keyword evidence="3" id="KW-0804">Transcription</keyword>
<keyword evidence="1" id="KW-0805">Transcription regulation</keyword>
<evidence type="ECO:0000256" key="4">
    <source>
        <dbReference type="PROSITE-ProRule" id="PRU00335"/>
    </source>
</evidence>
<protein>
    <recommendedName>
        <fullName evidence="5">HTH tetR-type domain-containing protein</fullName>
    </recommendedName>
</protein>
<dbReference type="PRINTS" id="PR00455">
    <property type="entry name" value="HTHTETR"/>
</dbReference>
<dbReference type="SUPFAM" id="SSF48498">
    <property type="entry name" value="Tetracyclin repressor-like, C-terminal domain"/>
    <property type="match status" value="1"/>
</dbReference>
<keyword evidence="2 4" id="KW-0238">DNA-binding</keyword>
<dbReference type="InterPro" id="IPR009057">
    <property type="entry name" value="Homeodomain-like_sf"/>
</dbReference>
<evidence type="ECO:0000256" key="1">
    <source>
        <dbReference type="ARBA" id="ARBA00023015"/>
    </source>
</evidence>
<evidence type="ECO:0000259" key="5">
    <source>
        <dbReference type="PROSITE" id="PS50977"/>
    </source>
</evidence>
<evidence type="ECO:0000256" key="2">
    <source>
        <dbReference type="ARBA" id="ARBA00023125"/>
    </source>
</evidence>
<dbReference type="Pfam" id="PF21597">
    <property type="entry name" value="TetR_C_43"/>
    <property type="match status" value="1"/>
</dbReference>
<dbReference type="InterPro" id="IPR050109">
    <property type="entry name" value="HTH-type_TetR-like_transc_reg"/>
</dbReference>
<name>A0A169PDN7_STRLU</name>
<organism evidence="6 7">
    <name type="scientific">Streptomyces laurentii</name>
    <dbReference type="NCBI Taxonomy" id="39478"/>
    <lineage>
        <taxon>Bacteria</taxon>
        <taxon>Bacillati</taxon>
        <taxon>Actinomycetota</taxon>
        <taxon>Actinomycetes</taxon>
        <taxon>Kitasatosporales</taxon>
        <taxon>Streptomycetaceae</taxon>
        <taxon>Streptomyces</taxon>
    </lineage>
</organism>
<feature type="DNA-binding region" description="H-T-H motif" evidence="4">
    <location>
        <begin position="28"/>
        <end position="47"/>
    </location>
</feature>
<dbReference type="InterPro" id="IPR001647">
    <property type="entry name" value="HTH_TetR"/>
</dbReference>
<dbReference type="EMBL" id="AP017424">
    <property type="protein sequence ID" value="BAU87408.1"/>
    <property type="molecule type" value="Genomic_DNA"/>
</dbReference>
<dbReference type="InterPro" id="IPR049445">
    <property type="entry name" value="TetR_SbtR-like_C"/>
</dbReference>
<dbReference type="SUPFAM" id="SSF46689">
    <property type="entry name" value="Homeodomain-like"/>
    <property type="match status" value="1"/>
</dbReference>
<accession>A0A169PDN7</accession>
<feature type="domain" description="HTH tetR-type" evidence="5">
    <location>
        <begin position="6"/>
        <end position="65"/>
    </location>
</feature>
<reference evidence="6 7" key="1">
    <citation type="journal article" date="2016" name="Genome Announc.">
        <title>Complete Genome Sequence of Thiostrepton-Producing Streptomyces laurentii ATCC 31255.</title>
        <authorList>
            <person name="Doi K."/>
            <person name="Fujino Y."/>
            <person name="Nagayoshi Y."/>
            <person name="Ohshima T."/>
            <person name="Ogata S."/>
        </authorList>
    </citation>
    <scope>NUCLEOTIDE SEQUENCE [LARGE SCALE GENOMIC DNA]</scope>
    <source>
        <strain evidence="6 7">ATCC 31255</strain>
    </source>
</reference>
<dbReference type="Gene3D" id="1.10.357.10">
    <property type="entry name" value="Tetracycline Repressor, domain 2"/>
    <property type="match status" value="1"/>
</dbReference>
<dbReference type="RefSeq" id="WP_359885706.1">
    <property type="nucleotide sequence ID" value="NZ_JBEYHT010000126.1"/>
</dbReference>
<dbReference type="PROSITE" id="PS50977">
    <property type="entry name" value="HTH_TETR_2"/>
    <property type="match status" value="1"/>
</dbReference>
<dbReference type="KEGG" id="slau:SLA_6542"/>
<dbReference type="PANTHER" id="PTHR30055:SF234">
    <property type="entry name" value="HTH-TYPE TRANSCRIPTIONAL REGULATOR BETI"/>
    <property type="match status" value="1"/>
</dbReference>
<evidence type="ECO:0000256" key="3">
    <source>
        <dbReference type="ARBA" id="ARBA00023163"/>
    </source>
</evidence>